<gene>
    <name evidence="1" type="ORF">CCAP1982_LOCUS8345</name>
</gene>
<evidence type="ECO:0000313" key="1">
    <source>
        <dbReference type="EMBL" id="CAD6999834.1"/>
    </source>
</evidence>
<evidence type="ECO:0000313" key="2">
    <source>
        <dbReference type="Proteomes" id="UP000606786"/>
    </source>
</evidence>
<name>A0A811UM21_CERCA</name>
<protein>
    <submittedName>
        <fullName evidence="1">(Mediterranean fruit fly) hypothetical protein</fullName>
    </submittedName>
</protein>
<keyword evidence="2" id="KW-1185">Reference proteome</keyword>
<accession>A0A811UM21</accession>
<proteinExistence type="predicted"/>
<dbReference type="EMBL" id="CAJHJT010000012">
    <property type="protein sequence ID" value="CAD6999834.1"/>
    <property type="molecule type" value="Genomic_DNA"/>
</dbReference>
<comment type="caution">
    <text evidence="1">The sequence shown here is derived from an EMBL/GenBank/DDBJ whole genome shotgun (WGS) entry which is preliminary data.</text>
</comment>
<organism evidence="1 2">
    <name type="scientific">Ceratitis capitata</name>
    <name type="common">Mediterranean fruit fly</name>
    <name type="synonym">Tephritis capitata</name>
    <dbReference type="NCBI Taxonomy" id="7213"/>
    <lineage>
        <taxon>Eukaryota</taxon>
        <taxon>Metazoa</taxon>
        <taxon>Ecdysozoa</taxon>
        <taxon>Arthropoda</taxon>
        <taxon>Hexapoda</taxon>
        <taxon>Insecta</taxon>
        <taxon>Pterygota</taxon>
        <taxon>Neoptera</taxon>
        <taxon>Endopterygota</taxon>
        <taxon>Diptera</taxon>
        <taxon>Brachycera</taxon>
        <taxon>Muscomorpha</taxon>
        <taxon>Tephritoidea</taxon>
        <taxon>Tephritidae</taxon>
        <taxon>Ceratitis</taxon>
        <taxon>Ceratitis</taxon>
    </lineage>
</organism>
<dbReference type="Proteomes" id="UP000606786">
    <property type="component" value="Unassembled WGS sequence"/>
</dbReference>
<reference evidence="1" key="1">
    <citation type="submission" date="2020-11" db="EMBL/GenBank/DDBJ databases">
        <authorList>
            <person name="Whitehead M."/>
        </authorList>
    </citation>
    <scope>NUCLEOTIDE SEQUENCE</scope>
    <source>
        <strain evidence="1">EGII</strain>
    </source>
</reference>
<dbReference type="AlphaFoldDB" id="A0A811UM21"/>
<sequence length="98" mass="11744">MPIKFHEVHLILLLNLSIRFNIITNKTFFCWPIKFRCHRKQTPDFAGCTYEQEECCFTLASATEHTELFEFFTRVSIIVFYLRQINKSICFKKTVQTK</sequence>